<name>A0A926HNV9_9FIRM</name>
<dbReference type="Proteomes" id="UP000623172">
    <property type="component" value="Unassembled WGS sequence"/>
</dbReference>
<evidence type="ECO:0000313" key="1">
    <source>
        <dbReference type="EMBL" id="MBC8530568.1"/>
    </source>
</evidence>
<protein>
    <submittedName>
        <fullName evidence="1">Uncharacterized protein</fullName>
    </submittedName>
</protein>
<organism evidence="1 2">
    <name type="scientific">Gehongia tenuis</name>
    <dbReference type="NCBI Taxonomy" id="2763655"/>
    <lineage>
        <taxon>Bacteria</taxon>
        <taxon>Bacillati</taxon>
        <taxon>Bacillota</taxon>
        <taxon>Clostridia</taxon>
        <taxon>Christensenellales</taxon>
        <taxon>Christensenellaceae</taxon>
        <taxon>Gehongia</taxon>
    </lineage>
</organism>
<proteinExistence type="predicted"/>
<keyword evidence="2" id="KW-1185">Reference proteome</keyword>
<dbReference type="RefSeq" id="WP_249314541.1">
    <property type="nucleotide sequence ID" value="NZ_JACRSR010000001.1"/>
</dbReference>
<dbReference type="Pfam" id="PF20765">
    <property type="entry name" value="Phage_tail_terminator_8"/>
    <property type="match status" value="1"/>
</dbReference>
<dbReference type="AlphaFoldDB" id="A0A926HNV9"/>
<dbReference type="EMBL" id="JACRSR010000001">
    <property type="protein sequence ID" value="MBC8530568.1"/>
    <property type="molecule type" value="Genomic_DNA"/>
</dbReference>
<accession>A0A926HNV9</accession>
<gene>
    <name evidence="1" type="ORF">H8696_01735</name>
</gene>
<evidence type="ECO:0000313" key="2">
    <source>
        <dbReference type="Proteomes" id="UP000623172"/>
    </source>
</evidence>
<reference evidence="1" key="1">
    <citation type="submission" date="2020-08" db="EMBL/GenBank/DDBJ databases">
        <title>Genome public.</title>
        <authorList>
            <person name="Liu C."/>
            <person name="Sun Q."/>
        </authorList>
    </citation>
    <scope>NUCLEOTIDE SEQUENCE</scope>
    <source>
        <strain evidence="1">NSJ-53</strain>
    </source>
</reference>
<dbReference type="InterPro" id="IPR049254">
    <property type="entry name" value="Phage_tail_terminator"/>
</dbReference>
<sequence length="152" mass="16728">MVTEVIKAVAKALSEGWKLPVYGEQVVQGFMEPCFAIRLEQSGVKRELQGRSLWEVELDVMFFPGEGGNASAMAELPALHGALSEVSWEGVRYALARMDSALVDGVLHLILRYPFRALQERTPDTAMASFEVTVRQRQDEAGSAQAADGERT</sequence>
<comment type="caution">
    <text evidence="1">The sequence shown here is derived from an EMBL/GenBank/DDBJ whole genome shotgun (WGS) entry which is preliminary data.</text>
</comment>